<reference evidence="1 2" key="1">
    <citation type="journal article" date="2015" name="Proc. Natl. Acad. Sci. U.S.A.">
        <title>The resurrection genome of Boea hygrometrica: A blueprint for survival of dehydration.</title>
        <authorList>
            <person name="Xiao L."/>
            <person name="Yang G."/>
            <person name="Zhang L."/>
            <person name="Yang X."/>
            <person name="Zhao S."/>
            <person name="Ji Z."/>
            <person name="Zhou Q."/>
            <person name="Hu M."/>
            <person name="Wang Y."/>
            <person name="Chen M."/>
            <person name="Xu Y."/>
            <person name="Jin H."/>
            <person name="Xiao X."/>
            <person name="Hu G."/>
            <person name="Bao F."/>
            <person name="Hu Y."/>
            <person name="Wan P."/>
            <person name="Li L."/>
            <person name="Deng X."/>
            <person name="Kuang T."/>
            <person name="Xiang C."/>
            <person name="Zhu J.K."/>
            <person name="Oliver M.J."/>
            <person name="He Y."/>
        </authorList>
    </citation>
    <scope>NUCLEOTIDE SEQUENCE [LARGE SCALE GENOMIC DNA]</scope>
    <source>
        <strain evidence="2">cv. XS01</strain>
    </source>
</reference>
<name>A0A2Z7DHI6_9LAMI</name>
<accession>A0A2Z7DHI6</accession>
<evidence type="ECO:0000313" key="1">
    <source>
        <dbReference type="EMBL" id="KZV57135.1"/>
    </source>
</evidence>
<gene>
    <name evidence="1" type="ORF">F511_43873</name>
</gene>
<organism evidence="1 2">
    <name type="scientific">Dorcoceras hygrometricum</name>
    <dbReference type="NCBI Taxonomy" id="472368"/>
    <lineage>
        <taxon>Eukaryota</taxon>
        <taxon>Viridiplantae</taxon>
        <taxon>Streptophyta</taxon>
        <taxon>Embryophyta</taxon>
        <taxon>Tracheophyta</taxon>
        <taxon>Spermatophyta</taxon>
        <taxon>Magnoliopsida</taxon>
        <taxon>eudicotyledons</taxon>
        <taxon>Gunneridae</taxon>
        <taxon>Pentapetalae</taxon>
        <taxon>asterids</taxon>
        <taxon>lamiids</taxon>
        <taxon>Lamiales</taxon>
        <taxon>Gesneriaceae</taxon>
        <taxon>Didymocarpoideae</taxon>
        <taxon>Trichosporeae</taxon>
        <taxon>Loxocarpinae</taxon>
        <taxon>Dorcoceras</taxon>
    </lineage>
</organism>
<dbReference type="OrthoDB" id="1744073at2759"/>
<keyword evidence="2" id="KW-1185">Reference proteome</keyword>
<dbReference type="Proteomes" id="UP000250235">
    <property type="component" value="Unassembled WGS sequence"/>
</dbReference>
<sequence length="101" mass="11612">MYEDHSWNCPDDGNKYWQIVEKKRVNKFLFGLNKNLDEVRGSIQGMKQQISLQEAFAEVRREESRKKVMLGTPTSDSHIENSALAVRAVEVLVRCDVNNDG</sequence>
<proteinExistence type="predicted"/>
<protein>
    <submittedName>
        <fullName evidence="1">Uncharacterized protein</fullName>
    </submittedName>
</protein>
<evidence type="ECO:0000313" key="2">
    <source>
        <dbReference type="Proteomes" id="UP000250235"/>
    </source>
</evidence>
<dbReference type="EMBL" id="KQ987512">
    <property type="protein sequence ID" value="KZV57135.1"/>
    <property type="molecule type" value="Genomic_DNA"/>
</dbReference>
<dbReference type="AlphaFoldDB" id="A0A2Z7DHI6"/>